<reference evidence="2" key="1">
    <citation type="submission" date="2021-04" db="EMBL/GenBank/DDBJ databases">
        <title>novel species isolated from subtropical streams in China.</title>
        <authorList>
            <person name="Lu H."/>
        </authorList>
    </citation>
    <scope>NUCLEOTIDE SEQUENCE</scope>
    <source>
        <strain evidence="2">LFS511W</strain>
    </source>
</reference>
<sequence>MKSLLAALLLSCCTLVQAAEVRFDNFYFYQSEAVMTKKGITVDNLGRYSRGVQSAVYKALKSAKLSPSAGYLVIAIRSDGDVATWLDMKPTVHEYYDNQIYETVRRLQPPLIKEGIFVFAIKMAIDTPVHTKKAVPNPPGFDEARKKLADPNSIEHLVLSLWPE</sequence>
<protein>
    <recommendedName>
        <fullName evidence="4">DUF4136 domain-containing protein</fullName>
    </recommendedName>
</protein>
<gene>
    <name evidence="2" type="ORF">KDM89_15165</name>
</gene>
<accession>A0A941DMF0</accession>
<evidence type="ECO:0008006" key="4">
    <source>
        <dbReference type="Google" id="ProtNLM"/>
    </source>
</evidence>
<evidence type="ECO:0000313" key="2">
    <source>
        <dbReference type="EMBL" id="MBR7783483.1"/>
    </source>
</evidence>
<evidence type="ECO:0000313" key="3">
    <source>
        <dbReference type="Proteomes" id="UP000680067"/>
    </source>
</evidence>
<keyword evidence="3" id="KW-1185">Reference proteome</keyword>
<comment type="caution">
    <text evidence="2">The sequence shown here is derived from an EMBL/GenBank/DDBJ whole genome shotgun (WGS) entry which is preliminary data.</text>
</comment>
<proteinExistence type="predicted"/>
<dbReference type="RefSeq" id="WP_212688762.1">
    <property type="nucleotide sequence ID" value="NZ_JAGSPN010000012.1"/>
</dbReference>
<organism evidence="2 3">
    <name type="scientific">Undibacterium luofuense</name>
    <dbReference type="NCBI Taxonomy" id="2828733"/>
    <lineage>
        <taxon>Bacteria</taxon>
        <taxon>Pseudomonadati</taxon>
        <taxon>Pseudomonadota</taxon>
        <taxon>Betaproteobacteria</taxon>
        <taxon>Burkholderiales</taxon>
        <taxon>Oxalobacteraceae</taxon>
        <taxon>Undibacterium</taxon>
    </lineage>
</organism>
<feature type="signal peptide" evidence="1">
    <location>
        <begin position="1"/>
        <end position="18"/>
    </location>
</feature>
<name>A0A941DMF0_9BURK</name>
<feature type="chain" id="PRO_5036714010" description="DUF4136 domain-containing protein" evidence="1">
    <location>
        <begin position="19"/>
        <end position="164"/>
    </location>
</feature>
<dbReference type="EMBL" id="JAGSPN010000012">
    <property type="protein sequence ID" value="MBR7783483.1"/>
    <property type="molecule type" value="Genomic_DNA"/>
</dbReference>
<dbReference type="Proteomes" id="UP000680067">
    <property type="component" value="Unassembled WGS sequence"/>
</dbReference>
<evidence type="ECO:0000256" key="1">
    <source>
        <dbReference type="SAM" id="SignalP"/>
    </source>
</evidence>
<dbReference type="AlphaFoldDB" id="A0A941DMF0"/>
<keyword evidence="1" id="KW-0732">Signal</keyword>